<feature type="transmembrane region" description="Helical" evidence="1">
    <location>
        <begin position="50"/>
        <end position="72"/>
    </location>
</feature>
<reference evidence="3" key="1">
    <citation type="submission" date="2016-07" db="EMBL/GenBank/DDBJ databases">
        <title>Nontailed viruses are major unrecognized killers of bacteria in the ocean.</title>
        <authorList>
            <person name="Kauffman K."/>
            <person name="Hussain F."/>
            <person name="Yang J."/>
            <person name="Arevalo P."/>
            <person name="Brown J."/>
            <person name="Cutler M."/>
            <person name="Kelly L."/>
            <person name="Polz M.F."/>
        </authorList>
    </citation>
    <scope>NUCLEOTIDE SEQUENCE [LARGE SCALE GENOMIC DNA]</scope>
    <source>
        <strain evidence="3">10N.261.46.F8</strain>
    </source>
</reference>
<protein>
    <submittedName>
        <fullName evidence="2">Uncharacterized protein</fullName>
    </submittedName>
</protein>
<name>A0A2N7K326_9VIBR</name>
<comment type="caution">
    <text evidence="2">The sequence shown here is derived from an EMBL/GenBank/DDBJ whole genome shotgun (WGS) entry which is preliminary data.</text>
</comment>
<gene>
    <name evidence="2" type="ORF">BCT49_08860</name>
</gene>
<evidence type="ECO:0000313" key="2">
    <source>
        <dbReference type="EMBL" id="PMM68413.1"/>
    </source>
</evidence>
<proteinExistence type="predicted"/>
<keyword evidence="1" id="KW-0812">Transmembrane</keyword>
<feature type="transmembrane region" description="Helical" evidence="1">
    <location>
        <begin position="215"/>
        <end position="239"/>
    </location>
</feature>
<organism evidence="2 3">
    <name type="scientific">Vibrio lentus</name>
    <dbReference type="NCBI Taxonomy" id="136468"/>
    <lineage>
        <taxon>Bacteria</taxon>
        <taxon>Pseudomonadati</taxon>
        <taxon>Pseudomonadota</taxon>
        <taxon>Gammaproteobacteria</taxon>
        <taxon>Vibrionales</taxon>
        <taxon>Vibrionaceae</taxon>
        <taxon>Vibrio</taxon>
    </lineage>
</organism>
<accession>A0A2N7K326</accession>
<dbReference type="AlphaFoldDB" id="A0A2N7K326"/>
<dbReference type="Proteomes" id="UP000235406">
    <property type="component" value="Unassembled WGS sequence"/>
</dbReference>
<dbReference type="RefSeq" id="WP_102435938.1">
    <property type="nucleotide sequence ID" value="NZ_CAWNVI010000121.1"/>
</dbReference>
<sequence>MAGLEQRESVDSKTEKERFREEFLAYELKLEEQFKRKEKWEREKYVRSSFINSLVITLTIVTAATATFTYYIQDKKEQEIDSVLARQVTLSSQELQKMSVEAEIKLSSLIQELNAQKDAIANIEVSDDKSNLNQQVAKDLASMSVRVANAESELRTLNQAKLPSKLAMIEESIQGSTEQVLSVPMIRNDFKNYKSITEKEILRLEKGIEKLESRLNFFVTTTVTLSLGIFAAVAAPIGFVA</sequence>
<keyword evidence="1" id="KW-1133">Transmembrane helix</keyword>
<evidence type="ECO:0000313" key="3">
    <source>
        <dbReference type="Proteomes" id="UP000235406"/>
    </source>
</evidence>
<evidence type="ECO:0000256" key="1">
    <source>
        <dbReference type="SAM" id="Phobius"/>
    </source>
</evidence>
<dbReference type="OrthoDB" id="10006679at2"/>
<dbReference type="EMBL" id="MCZK01000121">
    <property type="protein sequence ID" value="PMM68413.1"/>
    <property type="molecule type" value="Genomic_DNA"/>
</dbReference>
<keyword evidence="1" id="KW-0472">Membrane</keyword>